<feature type="region of interest" description="Disordered" evidence="2">
    <location>
        <begin position="414"/>
        <end position="541"/>
    </location>
</feature>
<comment type="caution">
    <text evidence="3">The sequence shown here is derived from an EMBL/GenBank/DDBJ whole genome shotgun (WGS) entry which is preliminary data.</text>
</comment>
<evidence type="ECO:0000256" key="2">
    <source>
        <dbReference type="SAM" id="MobiDB-lite"/>
    </source>
</evidence>
<feature type="region of interest" description="Disordered" evidence="2">
    <location>
        <begin position="381"/>
        <end position="402"/>
    </location>
</feature>
<dbReference type="AlphaFoldDB" id="A0AAE0K5M2"/>
<feature type="compositionally biased region" description="Low complexity" evidence="2">
    <location>
        <begin position="588"/>
        <end position="597"/>
    </location>
</feature>
<feature type="compositionally biased region" description="Low complexity" evidence="2">
    <location>
        <begin position="148"/>
        <end position="162"/>
    </location>
</feature>
<protein>
    <submittedName>
        <fullName evidence="3">Uncharacterized protein</fullName>
    </submittedName>
</protein>
<feature type="compositionally biased region" description="Low complexity" evidence="2">
    <location>
        <begin position="417"/>
        <end position="440"/>
    </location>
</feature>
<evidence type="ECO:0000313" key="3">
    <source>
        <dbReference type="EMBL" id="KAK3370067.1"/>
    </source>
</evidence>
<reference evidence="3" key="1">
    <citation type="journal article" date="2023" name="Mol. Phylogenet. Evol.">
        <title>Genome-scale phylogeny and comparative genomics of the fungal order Sordariales.</title>
        <authorList>
            <person name="Hensen N."/>
            <person name="Bonometti L."/>
            <person name="Westerberg I."/>
            <person name="Brannstrom I.O."/>
            <person name="Guillou S."/>
            <person name="Cros-Aarteil S."/>
            <person name="Calhoun S."/>
            <person name="Haridas S."/>
            <person name="Kuo A."/>
            <person name="Mondo S."/>
            <person name="Pangilinan J."/>
            <person name="Riley R."/>
            <person name="LaButti K."/>
            <person name="Andreopoulos B."/>
            <person name="Lipzen A."/>
            <person name="Chen C."/>
            <person name="Yan M."/>
            <person name="Daum C."/>
            <person name="Ng V."/>
            <person name="Clum A."/>
            <person name="Steindorff A."/>
            <person name="Ohm R.A."/>
            <person name="Martin F."/>
            <person name="Silar P."/>
            <person name="Natvig D.O."/>
            <person name="Lalanne C."/>
            <person name="Gautier V."/>
            <person name="Ament-Velasquez S.L."/>
            <person name="Kruys A."/>
            <person name="Hutchinson M.I."/>
            <person name="Powell A.J."/>
            <person name="Barry K."/>
            <person name="Miller A.N."/>
            <person name="Grigoriev I.V."/>
            <person name="Debuchy R."/>
            <person name="Gladieux P."/>
            <person name="Hiltunen Thoren M."/>
            <person name="Johannesson H."/>
        </authorList>
    </citation>
    <scope>NUCLEOTIDE SEQUENCE</scope>
    <source>
        <strain evidence="3">CBS 232.78</strain>
    </source>
</reference>
<reference evidence="3" key="2">
    <citation type="submission" date="2023-06" db="EMBL/GenBank/DDBJ databases">
        <authorList>
            <consortium name="Lawrence Berkeley National Laboratory"/>
            <person name="Haridas S."/>
            <person name="Hensen N."/>
            <person name="Bonometti L."/>
            <person name="Westerberg I."/>
            <person name="Brannstrom I.O."/>
            <person name="Guillou S."/>
            <person name="Cros-Aarteil S."/>
            <person name="Calhoun S."/>
            <person name="Kuo A."/>
            <person name="Mondo S."/>
            <person name="Pangilinan J."/>
            <person name="Riley R."/>
            <person name="LaButti K."/>
            <person name="Andreopoulos B."/>
            <person name="Lipzen A."/>
            <person name="Chen C."/>
            <person name="Yanf M."/>
            <person name="Daum C."/>
            <person name="Ng V."/>
            <person name="Clum A."/>
            <person name="Steindorff A."/>
            <person name="Ohm R."/>
            <person name="Martin F."/>
            <person name="Silar P."/>
            <person name="Natvig D."/>
            <person name="Lalanne C."/>
            <person name="Gautier V."/>
            <person name="Ament-velasquez S.L."/>
            <person name="Kruys A."/>
            <person name="Hutchinson M.I."/>
            <person name="Powell A.J."/>
            <person name="Barry K."/>
            <person name="Miller A.N."/>
            <person name="Grigoriev I.V."/>
            <person name="Debuchy R."/>
            <person name="Gladieux P."/>
            <person name="Thoren M.H."/>
            <person name="Johannesson H."/>
        </authorList>
    </citation>
    <scope>NUCLEOTIDE SEQUENCE</scope>
    <source>
        <strain evidence="3">CBS 232.78</strain>
    </source>
</reference>
<keyword evidence="1" id="KW-0175">Coiled coil</keyword>
<accession>A0AAE0K5M2</accession>
<dbReference type="EMBL" id="JAULSW010000009">
    <property type="protein sequence ID" value="KAK3370067.1"/>
    <property type="molecule type" value="Genomic_DNA"/>
</dbReference>
<feature type="region of interest" description="Disordered" evidence="2">
    <location>
        <begin position="312"/>
        <end position="359"/>
    </location>
</feature>
<keyword evidence="4" id="KW-1185">Reference proteome</keyword>
<proteinExistence type="predicted"/>
<feature type="compositionally biased region" description="Low complexity" evidence="2">
    <location>
        <begin position="571"/>
        <end position="581"/>
    </location>
</feature>
<feature type="compositionally biased region" description="Low complexity" evidence="2">
    <location>
        <begin position="455"/>
        <end position="470"/>
    </location>
</feature>
<gene>
    <name evidence="3" type="ORF">B0H63DRAFT_552028</name>
</gene>
<organism evidence="3 4">
    <name type="scientific">Podospora didyma</name>
    <dbReference type="NCBI Taxonomy" id="330526"/>
    <lineage>
        <taxon>Eukaryota</taxon>
        <taxon>Fungi</taxon>
        <taxon>Dikarya</taxon>
        <taxon>Ascomycota</taxon>
        <taxon>Pezizomycotina</taxon>
        <taxon>Sordariomycetes</taxon>
        <taxon>Sordariomycetidae</taxon>
        <taxon>Sordariales</taxon>
        <taxon>Podosporaceae</taxon>
        <taxon>Podospora</taxon>
    </lineage>
</organism>
<feature type="compositionally biased region" description="Low complexity" evidence="2">
    <location>
        <begin position="493"/>
        <end position="507"/>
    </location>
</feature>
<evidence type="ECO:0000256" key="1">
    <source>
        <dbReference type="SAM" id="Coils"/>
    </source>
</evidence>
<dbReference type="Proteomes" id="UP001285441">
    <property type="component" value="Unassembled WGS sequence"/>
</dbReference>
<feature type="region of interest" description="Disordered" evidence="2">
    <location>
        <begin position="130"/>
        <end position="172"/>
    </location>
</feature>
<feature type="compositionally biased region" description="Acidic residues" evidence="2">
    <location>
        <begin position="640"/>
        <end position="650"/>
    </location>
</feature>
<sequence length="691" mass="74385">MPNEPRLATPADRETAIRRIAPHWNKAVRDKTAEIIRKYRWDMKNHGANTLVKNCRQRIESGVYPVPEYWLAIMAWSDGKISGSIENTLRELNAEEYLKMCAWIEGAQAPYTHPSWRQLLAAEASADLSMSGGLTMPKPRLPDENSRRPANSSPPSLSSPARGVDSRSLPAATDESSMLIDGDDDEAVPVPAPAGGGDLGQIRRQMQELDRSRTERQQAKERLADEMRQRASSDALTIANELEDIGSLVQAAKAKLAKSELQYEWLQTLDRRMAEFERFERETAKTLAQIQETLVRLEKIITETMMQRKNKEVVQLTSSSSTSAKILEREVPQPPLRPENTTTPRSVSLQNPLPKRPASAHYALSGSTFYGRTSRGSACSISSLVHPSNTPPQRSVSATTGTVHPSSAYAYYSDIYTPPTSGSGNNPPNTNRPSNPFTPRLPSGGDSFTTTPLTNPSASRSNASSAPHSNVSSARQPRSGGAATVQQHHHGNSRPSSPTGTPTTYPSNLNTGTSFRPINAPLGGGQNMSSSTLSFRRLPPRNISDPTLGGVTYSALSISSAAAATPPPQASGPSSSSAAAAAPPPQPGGLSSSSATAPQPPPQPSSSGGHRLPARPTLWATGSFPFQGGYRDNKRKEDDGRADDEQEAEEKDTVQPPGKRYKTEPAPAPAPTTTSHVSSDDQSLEEGEVIE</sequence>
<feature type="coiled-coil region" evidence="1">
    <location>
        <begin position="202"/>
        <end position="229"/>
    </location>
</feature>
<evidence type="ECO:0000313" key="4">
    <source>
        <dbReference type="Proteomes" id="UP001285441"/>
    </source>
</evidence>
<name>A0AAE0K5M2_9PEZI</name>
<feature type="compositionally biased region" description="Polar residues" evidence="2">
    <location>
        <begin position="315"/>
        <end position="324"/>
    </location>
</feature>
<feature type="compositionally biased region" description="Acidic residues" evidence="2">
    <location>
        <begin position="682"/>
        <end position="691"/>
    </location>
</feature>
<feature type="compositionally biased region" description="Polar residues" evidence="2">
    <location>
        <begin position="339"/>
        <end position="351"/>
    </location>
</feature>
<feature type="region of interest" description="Disordered" evidence="2">
    <location>
        <begin position="561"/>
        <end position="691"/>
    </location>
</feature>